<dbReference type="PROSITE" id="PS51450">
    <property type="entry name" value="LRR"/>
    <property type="match status" value="1"/>
</dbReference>
<evidence type="ECO:0000313" key="6">
    <source>
        <dbReference type="Proteomes" id="UP001607303"/>
    </source>
</evidence>
<name>A0ABD2BAU5_VESMC</name>
<dbReference type="SUPFAM" id="SSF52058">
    <property type="entry name" value="L domain-like"/>
    <property type="match status" value="2"/>
</dbReference>
<reference evidence="5 6" key="1">
    <citation type="journal article" date="2024" name="Ann. Entomol. Soc. Am.">
        <title>Genomic analyses of the southern and eastern yellowjacket wasps (Hymenoptera: Vespidae) reveal evolutionary signatures of social life.</title>
        <authorList>
            <person name="Catto M.A."/>
            <person name="Caine P.B."/>
            <person name="Orr S.E."/>
            <person name="Hunt B.G."/>
            <person name="Goodisman M.A.D."/>
        </authorList>
    </citation>
    <scope>NUCLEOTIDE SEQUENCE [LARGE SCALE GENOMIC DNA]</scope>
    <source>
        <strain evidence="5">232</strain>
        <tissue evidence="5">Head and thorax</tissue>
    </source>
</reference>
<dbReference type="SMART" id="SM00369">
    <property type="entry name" value="LRR_TYP"/>
    <property type="match status" value="9"/>
</dbReference>
<evidence type="ECO:0000256" key="2">
    <source>
        <dbReference type="ARBA" id="ARBA00022737"/>
    </source>
</evidence>
<dbReference type="EMBL" id="JAYRBN010000091">
    <property type="protein sequence ID" value="KAL2729857.1"/>
    <property type="molecule type" value="Genomic_DNA"/>
</dbReference>
<dbReference type="Gene3D" id="3.80.10.10">
    <property type="entry name" value="Ribonuclease Inhibitor"/>
    <property type="match status" value="4"/>
</dbReference>
<dbReference type="InterPro" id="IPR032675">
    <property type="entry name" value="LRR_dom_sf"/>
</dbReference>
<keyword evidence="1" id="KW-0433">Leucine-rich repeat</keyword>
<dbReference type="InterPro" id="IPR001611">
    <property type="entry name" value="Leu-rich_rpt"/>
</dbReference>
<keyword evidence="6" id="KW-1185">Reference proteome</keyword>
<feature type="transmembrane region" description="Helical" evidence="4">
    <location>
        <begin position="863"/>
        <end position="889"/>
    </location>
</feature>
<dbReference type="InterPro" id="IPR003591">
    <property type="entry name" value="Leu-rich_rpt_typical-subtyp"/>
</dbReference>
<keyword evidence="2" id="KW-0677">Repeat</keyword>
<gene>
    <name evidence="5" type="ORF">V1477_015668</name>
</gene>
<protein>
    <submittedName>
        <fullName evidence="5">Insulin-like growth factor-binding protein complex acid labile subunit</fullName>
    </submittedName>
</protein>
<dbReference type="Proteomes" id="UP001607303">
    <property type="component" value="Unassembled WGS sequence"/>
</dbReference>
<keyword evidence="4" id="KW-1133">Transmembrane helix</keyword>
<dbReference type="PANTHER" id="PTHR24369:SF211">
    <property type="entry name" value="LEUCINE-RICH REPEAT-CONTAINING PROTEIN 15-LIKE"/>
    <property type="match status" value="1"/>
</dbReference>
<comment type="caution">
    <text evidence="5">The sequence shown here is derived from an EMBL/GenBank/DDBJ whole genome shotgun (WGS) entry which is preliminary data.</text>
</comment>
<evidence type="ECO:0000256" key="3">
    <source>
        <dbReference type="SAM" id="MobiDB-lite"/>
    </source>
</evidence>
<evidence type="ECO:0000256" key="4">
    <source>
        <dbReference type="SAM" id="Phobius"/>
    </source>
</evidence>
<dbReference type="AlphaFoldDB" id="A0ABD2BAU5"/>
<organism evidence="5 6">
    <name type="scientific">Vespula maculifrons</name>
    <name type="common">Eastern yellow jacket</name>
    <name type="synonym">Wasp</name>
    <dbReference type="NCBI Taxonomy" id="7453"/>
    <lineage>
        <taxon>Eukaryota</taxon>
        <taxon>Metazoa</taxon>
        <taxon>Ecdysozoa</taxon>
        <taxon>Arthropoda</taxon>
        <taxon>Hexapoda</taxon>
        <taxon>Insecta</taxon>
        <taxon>Pterygota</taxon>
        <taxon>Neoptera</taxon>
        <taxon>Endopterygota</taxon>
        <taxon>Hymenoptera</taxon>
        <taxon>Apocrita</taxon>
        <taxon>Aculeata</taxon>
        <taxon>Vespoidea</taxon>
        <taxon>Vespidae</taxon>
        <taxon>Vespinae</taxon>
        <taxon>Vespula</taxon>
    </lineage>
</organism>
<feature type="compositionally biased region" description="Basic and acidic residues" evidence="3">
    <location>
        <begin position="187"/>
        <end position="196"/>
    </location>
</feature>
<proteinExistence type="predicted"/>
<accession>A0ABD2BAU5</accession>
<dbReference type="Pfam" id="PF13855">
    <property type="entry name" value="LRR_8"/>
    <property type="match status" value="5"/>
</dbReference>
<dbReference type="PANTHER" id="PTHR24369">
    <property type="entry name" value="ANTIGEN BSP, PUTATIVE-RELATED"/>
    <property type="match status" value="1"/>
</dbReference>
<evidence type="ECO:0000313" key="5">
    <source>
        <dbReference type="EMBL" id="KAL2729857.1"/>
    </source>
</evidence>
<dbReference type="SMART" id="SM00364">
    <property type="entry name" value="LRR_BAC"/>
    <property type="match status" value="4"/>
</dbReference>
<sequence length="952" mass="107310">MFFLEGGTRDANMCAPIRNEPIRKVRTHSPKERIRNKMKIPAALLLTVLCLFLSTTRTSAALASNSNLPNQLLREDSFAPSESYKVKNDTSTAFPDGAVQKIISSEYVKSFEDPKKVLLQEIHTLDEDANDRRVNVTVPPNAQVKPKKATSSLTKAVDVSAKEKINDKKVLEAEDMEYVGNYNGQSPHDKSDKIDEGENADSEYIDDYNEDDDIDDDLEEDDDDDDDDDDDVMTHCPDYCKCVGQYVAAVTATCTKLVEQQSFGPSIASLRFENTGEIRLGPHALKSRGLQQLENIKITDTRIVDLDRTAFDGISFLFAVNLTRNALQDIHPHTFQNNSQLSLLTISGNPLKHSQYFKGTKHYLFDAPTVTELVFSNNGVPKLPRTAFQKMQSLAYINLSGNRLKEIEKTLFDPLNALLDLNLSNNLLNEIPVELFDNNGLETLRVSGNNLSTLAIIRASKLTTLEAARNKIKVIAKDDLSGVPLLDQLVVSSNGMKRIHQHAFMNLDQLIYLDVSDNKLTSWTEHHLRTNPRLQILLMNNNPDLGSLPVFKTTGLEYDTYSTYRLECSNCGLERLEPQTFDEMPALTKLNLSKNRLTSLPNGLFKLLTSLRELDLSENLVETLDANMFRGAISLMKINLSGNPLVTLQVTPFLLTPSLNKLDVSRCELERVWSEARVPLESLRFLSVRGNLLRRITLEELKAMPKLSALDLSHNPLDCDEDFNMAVQWLTDHGITPTEIRTFLKRFDRHSTYGDNMDYSDSEGITQWKDLAKIVCDGVEDGPPSRTIPTPIKSKVIFPRLLDDAENTNSLLSGDLEDNEDLKTFDHFTQSDDADRAWEENQYTEYGDYVIESSSYRPWYSNALWPILTVIVVTLVILLLITHVAITVAKRRGRSPVIRPPMILRQGLVDNKNCGLVYKPLQEEIATPHMPKRGSFYSSSTFHYDKIVPESV</sequence>
<feature type="compositionally biased region" description="Acidic residues" evidence="3">
    <location>
        <begin position="197"/>
        <end position="231"/>
    </location>
</feature>
<keyword evidence="4" id="KW-0472">Membrane</keyword>
<dbReference type="InterPro" id="IPR050541">
    <property type="entry name" value="LRR_TM_domain-containing"/>
</dbReference>
<dbReference type="PRINTS" id="PR00019">
    <property type="entry name" value="LEURICHRPT"/>
</dbReference>
<evidence type="ECO:0000256" key="1">
    <source>
        <dbReference type="ARBA" id="ARBA00022614"/>
    </source>
</evidence>
<keyword evidence="4" id="KW-0812">Transmembrane</keyword>
<feature type="region of interest" description="Disordered" evidence="3">
    <location>
        <begin position="177"/>
        <end position="231"/>
    </location>
</feature>
<feature type="region of interest" description="Disordered" evidence="3">
    <location>
        <begin position="131"/>
        <end position="155"/>
    </location>
</feature>